<evidence type="ECO:0000256" key="1">
    <source>
        <dbReference type="SAM" id="Phobius"/>
    </source>
</evidence>
<keyword evidence="1" id="KW-0812">Transmembrane</keyword>
<reference evidence="2 3" key="2">
    <citation type="journal article" date="2016" name="ISME J.">
        <title>Physiological and genomic characterization of two novel marine thaumarchaeal strains indicates niche differentiation.</title>
        <authorList>
            <person name="Bayer B."/>
            <person name="Vojvoda J."/>
            <person name="Offre P."/>
            <person name="Alves R.J."/>
            <person name="Elisabeth N.H."/>
            <person name="Garcia J.A."/>
            <person name="Volland J.M."/>
            <person name="Srivastava A."/>
            <person name="Schleper C."/>
            <person name="Herndl G.J."/>
        </authorList>
    </citation>
    <scope>NUCLEOTIDE SEQUENCE [LARGE SCALE GENOMIC DNA]</scope>
    <source>
        <strain evidence="2 3">NF5</strain>
    </source>
</reference>
<dbReference type="Gene3D" id="2.60.40.420">
    <property type="entry name" value="Cupredoxins - blue copper proteins"/>
    <property type="match status" value="1"/>
</dbReference>
<protein>
    <submittedName>
        <fullName evidence="2">Uncharacterized protein</fullName>
    </submittedName>
</protein>
<feature type="transmembrane region" description="Helical" evidence="1">
    <location>
        <begin position="5"/>
        <end position="25"/>
    </location>
</feature>
<dbReference type="InterPro" id="IPR008972">
    <property type="entry name" value="Cupredoxin"/>
</dbReference>
<keyword evidence="1" id="KW-0472">Membrane</keyword>
<gene>
    <name evidence="2" type="ORF">NADRNF5_0590</name>
</gene>
<dbReference type="RefSeq" id="WP_052661862.1">
    <property type="nucleotide sequence ID" value="NZ_CP011070.1"/>
</dbReference>
<sequence length="409" mass="47130">MKTRLLIIIGILMMATIPFVTFAVLDRYSDYGEHVGAMEEKEDKSAKLGDKYYIEPERKEKLEAVELDLRDRITQLHQQKSLSSFGVNLDHRTQEIIVIVEKDHFNAEIEKMISEYPDDIRIVFFNDGIYLDEWSESEPGIMKKARDLGINNIMDAVDSEELSFDEKKEYIQIRYEEDGPVTTPSLNIRIKDFTRNLDYGERPTFTVIETGYAIPCTHPTLEVYYLKQETGNEHTLDDLVYEDRIMYSCPFFDSFYPVLKFWDETDFEPFPVCEKEGRYLVVGDSGYERMPLEEYYCGMENQNITISKWDFSEEQSYVIIPLGAVIHGSASLIPEEITVVLGKNNTITWINDDDTVHTLVSDKGGNERWSTGMMRPGESSSVTFNNTGIFNYHGTPGPWITGTVTVLEK</sequence>
<dbReference type="Proteomes" id="UP000032408">
    <property type="component" value="Chromosome"/>
</dbReference>
<dbReference type="AlphaFoldDB" id="A0A0D5C0P4"/>
<dbReference type="PANTHER" id="PTHR36507:SF1">
    <property type="entry name" value="BLL1555 PROTEIN"/>
    <property type="match status" value="1"/>
</dbReference>
<accession>A0A0D5C0P4</accession>
<evidence type="ECO:0000313" key="3">
    <source>
        <dbReference type="Proteomes" id="UP000032408"/>
    </source>
</evidence>
<evidence type="ECO:0000313" key="2">
    <source>
        <dbReference type="EMBL" id="AJW70286.1"/>
    </source>
</evidence>
<proteinExistence type="predicted"/>
<dbReference type="HOGENOM" id="CLU_671939_0_0_2"/>
<reference evidence="3" key="1">
    <citation type="submission" date="2015-03" db="EMBL/GenBank/DDBJ databases">
        <title>Characterization of two novel Thaumarchaeota isolated from the Northern Adriatic Sea.</title>
        <authorList>
            <person name="Bayer B."/>
            <person name="Vojvoda J."/>
            <person name="Offre P."/>
            <person name="Srivastava A."/>
            <person name="Elisabeth N."/>
            <person name="Garcia J.A.L."/>
            <person name="Schleper C."/>
            <person name="Herndl G.J."/>
        </authorList>
    </citation>
    <scope>NUCLEOTIDE SEQUENCE [LARGE SCALE GENOMIC DNA]</scope>
    <source>
        <strain evidence="3">NF5</strain>
    </source>
</reference>
<dbReference type="SUPFAM" id="SSF49503">
    <property type="entry name" value="Cupredoxins"/>
    <property type="match status" value="1"/>
</dbReference>
<keyword evidence="1" id="KW-1133">Transmembrane helix</keyword>
<name>A0A0D5C0P4_9ARCH</name>
<keyword evidence="3" id="KW-1185">Reference proteome</keyword>
<dbReference type="STRING" id="1580092.NADRNF5_0590"/>
<organism evidence="2 3">
    <name type="scientific">Nitrosopumilus adriaticus</name>
    <dbReference type="NCBI Taxonomy" id="1580092"/>
    <lineage>
        <taxon>Archaea</taxon>
        <taxon>Nitrososphaerota</taxon>
        <taxon>Nitrososphaeria</taxon>
        <taxon>Nitrosopumilales</taxon>
        <taxon>Nitrosopumilaceae</taxon>
        <taxon>Nitrosopumilus</taxon>
    </lineage>
</organism>
<dbReference type="EMBL" id="CP011070">
    <property type="protein sequence ID" value="AJW70286.1"/>
    <property type="molecule type" value="Genomic_DNA"/>
</dbReference>
<dbReference type="InterPro" id="IPR052721">
    <property type="entry name" value="ET_Amicyanin"/>
</dbReference>
<dbReference type="OrthoDB" id="3380at2157"/>
<dbReference type="PANTHER" id="PTHR36507">
    <property type="entry name" value="BLL1555 PROTEIN"/>
    <property type="match status" value="1"/>
</dbReference>
<dbReference type="GeneID" id="25407587"/>
<dbReference type="KEGG" id="nin:NADRNF5_0590"/>